<dbReference type="NCBIfam" id="TIGR02315">
    <property type="entry name" value="ABC_phnC"/>
    <property type="match status" value="1"/>
</dbReference>
<dbReference type="Gene3D" id="3.40.50.300">
    <property type="entry name" value="P-loop containing nucleotide triphosphate hydrolases"/>
    <property type="match status" value="1"/>
</dbReference>
<keyword evidence="6" id="KW-0472">Membrane</keyword>
<keyword evidence="3" id="KW-0547">Nucleotide-binding</keyword>
<feature type="region of interest" description="Disordered" evidence="7">
    <location>
        <begin position="1"/>
        <end position="22"/>
    </location>
</feature>
<feature type="domain" description="ABC transporter" evidence="8">
    <location>
        <begin position="32"/>
        <end position="275"/>
    </location>
</feature>
<dbReference type="PANTHER" id="PTHR43166">
    <property type="entry name" value="AMINO ACID IMPORT ATP-BINDING PROTEIN"/>
    <property type="match status" value="1"/>
</dbReference>
<evidence type="ECO:0000256" key="4">
    <source>
        <dbReference type="ARBA" id="ARBA00022840"/>
    </source>
</evidence>
<keyword evidence="4 9" id="KW-0067">ATP-binding</keyword>
<evidence type="ECO:0000256" key="5">
    <source>
        <dbReference type="ARBA" id="ARBA00022967"/>
    </source>
</evidence>
<dbReference type="InterPro" id="IPR017871">
    <property type="entry name" value="ABC_transporter-like_CS"/>
</dbReference>
<dbReference type="AlphaFoldDB" id="A0A846RZH1"/>
<dbReference type="PROSITE" id="PS50893">
    <property type="entry name" value="ABC_TRANSPORTER_2"/>
    <property type="match status" value="1"/>
</dbReference>
<feature type="compositionally biased region" description="Polar residues" evidence="7">
    <location>
        <begin position="1"/>
        <end position="21"/>
    </location>
</feature>
<comment type="caution">
    <text evidence="9">The sequence shown here is derived from an EMBL/GenBank/DDBJ whole genome shotgun (WGS) entry which is preliminary data.</text>
</comment>
<protein>
    <submittedName>
        <fullName evidence="9">Phosphonate transport system ATP-binding protein</fullName>
    </submittedName>
</protein>
<organism evidence="9 10">
    <name type="scientific">Brevibacterium marinum</name>
    <dbReference type="NCBI Taxonomy" id="418643"/>
    <lineage>
        <taxon>Bacteria</taxon>
        <taxon>Bacillati</taxon>
        <taxon>Actinomycetota</taxon>
        <taxon>Actinomycetes</taxon>
        <taxon>Micrococcales</taxon>
        <taxon>Brevibacteriaceae</taxon>
        <taxon>Brevibacterium</taxon>
    </lineage>
</organism>
<proteinExistence type="predicted"/>
<dbReference type="GO" id="GO:0016020">
    <property type="term" value="C:membrane"/>
    <property type="evidence" value="ECO:0007669"/>
    <property type="project" value="InterPro"/>
</dbReference>
<dbReference type="RefSeq" id="WP_167949411.1">
    <property type="nucleotide sequence ID" value="NZ_BAAAPQ010000026.1"/>
</dbReference>
<evidence type="ECO:0000256" key="6">
    <source>
        <dbReference type="ARBA" id="ARBA00023136"/>
    </source>
</evidence>
<dbReference type="SMART" id="SM00382">
    <property type="entry name" value="AAA"/>
    <property type="match status" value="1"/>
</dbReference>
<evidence type="ECO:0000313" key="9">
    <source>
        <dbReference type="EMBL" id="NJC55361.1"/>
    </source>
</evidence>
<feature type="region of interest" description="Disordered" evidence="7">
    <location>
        <begin position="272"/>
        <end position="323"/>
    </location>
</feature>
<dbReference type="GO" id="GO:0016887">
    <property type="term" value="F:ATP hydrolysis activity"/>
    <property type="evidence" value="ECO:0007669"/>
    <property type="project" value="InterPro"/>
</dbReference>
<gene>
    <name evidence="9" type="ORF">BKA07_000396</name>
</gene>
<feature type="compositionally biased region" description="Low complexity" evidence="7">
    <location>
        <begin position="282"/>
        <end position="298"/>
    </location>
</feature>
<dbReference type="CDD" id="cd03256">
    <property type="entry name" value="ABC_PhnC_transporter"/>
    <property type="match status" value="1"/>
</dbReference>
<keyword evidence="1" id="KW-0813">Transport</keyword>
<keyword evidence="5" id="KW-1278">Translocase</keyword>
<evidence type="ECO:0000256" key="3">
    <source>
        <dbReference type="ARBA" id="ARBA00022741"/>
    </source>
</evidence>
<dbReference type="InterPro" id="IPR003439">
    <property type="entry name" value="ABC_transporter-like_ATP-bd"/>
</dbReference>
<dbReference type="Pfam" id="PF00005">
    <property type="entry name" value="ABC_tran"/>
    <property type="match status" value="1"/>
</dbReference>
<dbReference type="InterPro" id="IPR027417">
    <property type="entry name" value="P-loop_NTPase"/>
</dbReference>
<keyword evidence="10" id="KW-1185">Reference proteome</keyword>
<evidence type="ECO:0000313" key="10">
    <source>
        <dbReference type="Proteomes" id="UP000576792"/>
    </source>
</evidence>
<dbReference type="Proteomes" id="UP000576792">
    <property type="component" value="Unassembled WGS sequence"/>
</dbReference>
<evidence type="ECO:0000259" key="8">
    <source>
        <dbReference type="PROSITE" id="PS50893"/>
    </source>
</evidence>
<dbReference type="InterPro" id="IPR003593">
    <property type="entry name" value="AAA+_ATPase"/>
</dbReference>
<dbReference type="InterPro" id="IPR050086">
    <property type="entry name" value="MetN_ABC_transporter-like"/>
</dbReference>
<dbReference type="PROSITE" id="PS00211">
    <property type="entry name" value="ABC_TRANSPORTER_1"/>
    <property type="match status" value="1"/>
</dbReference>
<keyword evidence="2" id="KW-1003">Cell membrane</keyword>
<name>A0A846RZH1_9MICO</name>
<reference evidence="9 10" key="1">
    <citation type="submission" date="2020-03" db="EMBL/GenBank/DDBJ databases">
        <title>Sequencing the genomes of 1000 actinobacteria strains.</title>
        <authorList>
            <person name="Klenk H.-P."/>
        </authorList>
    </citation>
    <scope>NUCLEOTIDE SEQUENCE [LARGE SCALE GENOMIC DNA]</scope>
    <source>
        <strain evidence="9 10">DSM 18964</strain>
    </source>
</reference>
<evidence type="ECO:0000256" key="1">
    <source>
        <dbReference type="ARBA" id="ARBA00022448"/>
    </source>
</evidence>
<dbReference type="SUPFAM" id="SSF52540">
    <property type="entry name" value="P-loop containing nucleoside triphosphate hydrolases"/>
    <property type="match status" value="1"/>
</dbReference>
<sequence>MSIHRTTTSVHRSSDSATNPELQREIDDIYSVQLDHVTKDFGGVLGLDDVNIGFRTGGITVLLGLSGSGKSTLLRHINGLHTPTSGTVRALGQDVGSAGKRRLRELRRNIGVIFQSFNLVGPMSVLENVCAGQLGSLKGPRISLMMYPKSVRREAIEKLDRVGLADRAYQRADTLSGGQQQRVAIARALMQHPRVLLADEPVASLDPVSALDVINLLRRIAEEDGLTVIASLHQVQLAIEFADRIIGLRSGQAVLDRTTEGLSAEEASTIYSSVSGMDPETAEAGPSSASAAQSAHASEVQSTAKGRSAAGSVRTPIPTGATR</sequence>
<dbReference type="PANTHER" id="PTHR43166:SF6">
    <property type="entry name" value="PHOSPHONATES IMPORT ATP-BINDING PROTEIN PHNC"/>
    <property type="match status" value="1"/>
</dbReference>
<dbReference type="InterPro" id="IPR012693">
    <property type="entry name" value="ABC_transpr_PhnC"/>
</dbReference>
<evidence type="ECO:0000256" key="7">
    <source>
        <dbReference type="SAM" id="MobiDB-lite"/>
    </source>
</evidence>
<dbReference type="GO" id="GO:0005524">
    <property type="term" value="F:ATP binding"/>
    <property type="evidence" value="ECO:0007669"/>
    <property type="project" value="UniProtKB-KW"/>
</dbReference>
<dbReference type="EMBL" id="JAATJN010000001">
    <property type="protein sequence ID" value="NJC55361.1"/>
    <property type="molecule type" value="Genomic_DNA"/>
</dbReference>
<accession>A0A846RZH1</accession>
<evidence type="ECO:0000256" key="2">
    <source>
        <dbReference type="ARBA" id="ARBA00022475"/>
    </source>
</evidence>
<dbReference type="GO" id="GO:0015416">
    <property type="term" value="F:ABC-type phosphonate transporter activity"/>
    <property type="evidence" value="ECO:0007669"/>
    <property type="project" value="InterPro"/>
</dbReference>